<protein>
    <recommendedName>
        <fullName evidence="11">Complex III subunit 9</fullName>
    </recommendedName>
</protein>
<sequence>MAFIYNLFKRSSTFTLSILAATFFFERGFDMIGDIIFDRLNEGKLWKHIKQQYEEQ</sequence>
<evidence type="ECO:0000256" key="4">
    <source>
        <dbReference type="ARBA" id="ARBA00022660"/>
    </source>
</evidence>
<dbReference type="InterPro" id="IPR036656">
    <property type="entry name" value="QCR9_sf"/>
</dbReference>
<reference evidence="13" key="1">
    <citation type="submission" date="2025-08" db="UniProtKB">
        <authorList>
            <consortium name="RefSeq"/>
        </authorList>
    </citation>
    <scope>IDENTIFICATION</scope>
    <source>
        <tissue evidence="13">Muscle</tissue>
    </source>
</reference>
<keyword evidence="7 11" id="KW-0249">Electron transport</keyword>
<organism evidence="12 13">
    <name type="scientific">Bombus vosnesenskii</name>
    <dbReference type="NCBI Taxonomy" id="207650"/>
    <lineage>
        <taxon>Eukaryota</taxon>
        <taxon>Metazoa</taxon>
        <taxon>Ecdysozoa</taxon>
        <taxon>Arthropoda</taxon>
        <taxon>Hexapoda</taxon>
        <taxon>Insecta</taxon>
        <taxon>Pterygota</taxon>
        <taxon>Neoptera</taxon>
        <taxon>Endopterygota</taxon>
        <taxon>Hymenoptera</taxon>
        <taxon>Apocrita</taxon>
        <taxon>Aculeata</taxon>
        <taxon>Apoidea</taxon>
        <taxon>Anthophila</taxon>
        <taxon>Apidae</taxon>
        <taxon>Bombus</taxon>
        <taxon>Pyrobombus</taxon>
    </lineage>
</organism>
<dbReference type="Pfam" id="PF05365">
    <property type="entry name" value="UCR_UQCRX_QCR9"/>
    <property type="match status" value="1"/>
</dbReference>
<dbReference type="RefSeq" id="XP_033354841.1">
    <property type="nucleotide sequence ID" value="XM_033498950.1"/>
</dbReference>
<dbReference type="FunFam" id="1.20.5.260:FF:000001">
    <property type="entry name" value="Cytochrome b-c1 complex subunit 9"/>
    <property type="match status" value="1"/>
</dbReference>
<dbReference type="KEGG" id="bvk:117236209"/>
<evidence type="ECO:0000256" key="7">
    <source>
        <dbReference type="ARBA" id="ARBA00022982"/>
    </source>
</evidence>
<evidence type="ECO:0000256" key="3">
    <source>
        <dbReference type="ARBA" id="ARBA00022448"/>
    </source>
</evidence>
<evidence type="ECO:0000256" key="11">
    <source>
        <dbReference type="RuleBase" id="RU368056"/>
    </source>
</evidence>
<dbReference type="GO" id="GO:0005743">
    <property type="term" value="C:mitochondrial inner membrane"/>
    <property type="evidence" value="ECO:0007669"/>
    <property type="project" value="UniProtKB-SubCell"/>
</dbReference>
<evidence type="ECO:0000256" key="1">
    <source>
        <dbReference type="ARBA" id="ARBA00004434"/>
    </source>
</evidence>
<evidence type="ECO:0000313" key="13">
    <source>
        <dbReference type="RefSeq" id="XP_033354841.1"/>
    </source>
</evidence>
<keyword evidence="4 11" id="KW-0679">Respiratory chain</keyword>
<keyword evidence="5" id="KW-0812">Transmembrane</keyword>
<keyword evidence="8" id="KW-1133">Transmembrane helix</keyword>
<dbReference type="PANTHER" id="PTHR12980:SF0">
    <property type="entry name" value="CYTOCHROME B-C1 COMPLEX SUBUNIT 9"/>
    <property type="match status" value="1"/>
</dbReference>
<evidence type="ECO:0000256" key="8">
    <source>
        <dbReference type="ARBA" id="ARBA00022989"/>
    </source>
</evidence>
<dbReference type="GeneID" id="117236209"/>
<dbReference type="CTD" id="45401"/>
<dbReference type="SUPFAM" id="SSF81514">
    <property type="entry name" value="Subunit X (non-heme 7 kDa protein) of cytochrome bc1 complex (Ubiquinol-cytochrome c reductase)"/>
    <property type="match status" value="1"/>
</dbReference>
<comment type="function">
    <text evidence="11">Component of the ubiquinol-cytochrome c oxidoreductase, a multisubunit transmembrane complex that is part of the mitochondrial electron transport chain which drives oxidative phosphorylation. The complex plays an important role in the uptake of multiple carbon sources present in different host niches.</text>
</comment>
<evidence type="ECO:0000256" key="6">
    <source>
        <dbReference type="ARBA" id="ARBA00022792"/>
    </source>
</evidence>
<dbReference type="GO" id="GO:0045275">
    <property type="term" value="C:respiratory chain complex III"/>
    <property type="evidence" value="ECO:0007669"/>
    <property type="project" value="UniProtKB-UniRule"/>
</dbReference>
<dbReference type="PANTHER" id="PTHR12980">
    <property type="entry name" value="UBIQUINOL-CYTOCHROME C REDUCTASE COMPLEX, SUBUNIT X"/>
    <property type="match status" value="1"/>
</dbReference>
<dbReference type="Proteomes" id="UP000504631">
    <property type="component" value="Unplaced"/>
</dbReference>
<name>A0A6J3KRW7_9HYME</name>
<dbReference type="Gene3D" id="1.20.5.260">
    <property type="entry name" value="Cytochrome b-c1 complex subunit 9"/>
    <property type="match status" value="1"/>
</dbReference>
<keyword evidence="12" id="KW-1185">Reference proteome</keyword>
<dbReference type="GO" id="GO:0006122">
    <property type="term" value="P:mitochondrial electron transport, ubiquinol to cytochrome c"/>
    <property type="evidence" value="ECO:0007669"/>
    <property type="project" value="UniProtKB-UniRule"/>
</dbReference>
<evidence type="ECO:0000256" key="2">
    <source>
        <dbReference type="ARBA" id="ARBA00007856"/>
    </source>
</evidence>
<evidence type="ECO:0000256" key="9">
    <source>
        <dbReference type="ARBA" id="ARBA00023128"/>
    </source>
</evidence>
<gene>
    <name evidence="13" type="primary">LOC117236209</name>
</gene>
<dbReference type="InterPro" id="IPR008027">
    <property type="entry name" value="QCR9"/>
</dbReference>
<proteinExistence type="inferred from homology"/>
<keyword evidence="9 11" id="KW-0496">Mitochondrion</keyword>
<comment type="similarity">
    <text evidence="2 11">Belongs to the UQCR10/QCR9 family.</text>
</comment>
<comment type="subunit">
    <text evidence="11">Component of the ubiquinol-cytochrome c oxidoreductase (cytochrome b-c1 complex, complex III, CIII), a multisubunit enzyme composed of 3 respiratory subunits cytochrome b, cytochrome c1 and Rieske protein, 2 core protein subunits, and additional low-molecular weight protein subunits.</text>
</comment>
<comment type="subcellular location">
    <subcellularLocation>
        <location evidence="1 11">Mitochondrion inner membrane</location>
        <topology evidence="1 11">Single-pass membrane protein</topology>
    </subcellularLocation>
</comment>
<keyword evidence="6 11" id="KW-0999">Mitochondrion inner membrane</keyword>
<dbReference type="AlphaFoldDB" id="A0A6J3KRW7"/>
<keyword evidence="10" id="KW-0472">Membrane</keyword>
<evidence type="ECO:0000313" key="12">
    <source>
        <dbReference type="Proteomes" id="UP000504631"/>
    </source>
</evidence>
<keyword evidence="3 11" id="KW-0813">Transport</keyword>
<evidence type="ECO:0000256" key="10">
    <source>
        <dbReference type="ARBA" id="ARBA00023136"/>
    </source>
</evidence>
<accession>A0A6J3KRW7</accession>
<evidence type="ECO:0000256" key="5">
    <source>
        <dbReference type="ARBA" id="ARBA00022692"/>
    </source>
</evidence>